<feature type="compositionally biased region" description="Gly residues" evidence="1">
    <location>
        <begin position="82"/>
        <end position="92"/>
    </location>
</feature>
<gene>
    <name evidence="2" type="primary">PLESTB004063</name>
    <name evidence="2" type="ORF">PLESTB_001956800</name>
</gene>
<sequence>MWRWPKSRLLFPTLRRQPLPQLPAPPPSLPSKPPPPGPATGRASPCSLGPQAGSSGSPGPSLGEQEQARVPAGRSPARQAGAGRGGLDGGGELACVDSGIRNTSSSSSSMVTVGPGTGAGNGSTQRHSRAGCKLVNLQAARDWNRRQADDDAVDVSLADGDADAGRSSLAAAGLQPADGRTRPVPQWQAAPMLGLPPSGSKRRECRGVRESYDGEYDGNPDGDVVSVDADPHWAAESGRGEQGYAPVLRLLLSRGVCPHPATVHGQTLAHKAAAHGHHSDLLQKRLAASLSGVVAAAAAAASMSDVERISVPAATAVPWGLGVVLPSSILHTPSSSSPSPPPLPPLPLPSPPPLPPLPQQQQYLQHRAELPAGQMQLAPPL</sequence>
<protein>
    <submittedName>
        <fullName evidence="2">Uncharacterized protein</fullName>
    </submittedName>
</protein>
<reference evidence="2 3" key="1">
    <citation type="journal article" date="2023" name="Commun. Biol.">
        <title>Reorganization of the ancestral sex-determining regions during the evolution of trioecy in Pleodorina starrii.</title>
        <authorList>
            <person name="Takahashi K."/>
            <person name="Suzuki S."/>
            <person name="Kawai-Toyooka H."/>
            <person name="Yamamoto K."/>
            <person name="Hamaji T."/>
            <person name="Ootsuki R."/>
            <person name="Yamaguchi H."/>
            <person name="Kawachi M."/>
            <person name="Higashiyama T."/>
            <person name="Nozaki H."/>
        </authorList>
    </citation>
    <scope>NUCLEOTIDE SEQUENCE [LARGE SCALE GENOMIC DNA]</scope>
    <source>
        <strain evidence="2 3">NIES-4479</strain>
    </source>
</reference>
<dbReference type="EMBL" id="BRXU01000075">
    <property type="protein sequence ID" value="GLC62899.1"/>
    <property type="molecule type" value="Genomic_DNA"/>
</dbReference>
<evidence type="ECO:0000256" key="1">
    <source>
        <dbReference type="SAM" id="MobiDB-lite"/>
    </source>
</evidence>
<proteinExistence type="predicted"/>
<feature type="region of interest" description="Disordered" evidence="1">
    <location>
        <begin position="331"/>
        <end position="360"/>
    </location>
</feature>
<feature type="compositionally biased region" description="Low complexity" evidence="1">
    <location>
        <begin position="72"/>
        <end position="81"/>
    </location>
</feature>
<keyword evidence="3" id="KW-1185">Reference proteome</keyword>
<evidence type="ECO:0000313" key="3">
    <source>
        <dbReference type="Proteomes" id="UP001165080"/>
    </source>
</evidence>
<comment type="caution">
    <text evidence="2">The sequence shown here is derived from an EMBL/GenBank/DDBJ whole genome shotgun (WGS) entry which is preliminary data.</text>
</comment>
<evidence type="ECO:0000313" key="2">
    <source>
        <dbReference type="EMBL" id="GLC62899.1"/>
    </source>
</evidence>
<organism evidence="2 3">
    <name type="scientific">Pleodorina starrii</name>
    <dbReference type="NCBI Taxonomy" id="330485"/>
    <lineage>
        <taxon>Eukaryota</taxon>
        <taxon>Viridiplantae</taxon>
        <taxon>Chlorophyta</taxon>
        <taxon>core chlorophytes</taxon>
        <taxon>Chlorophyceae</taxon>
        <taxon>CS clade</taxon>
        <taxon>Chlamydomonadales</taxon>
        <taxon>Volvocaceae</taxon>
        <taxon>Pleodorina</taxon>
    </lineage>
</organism>
<feature type="compositionally biased region" description="Pro residues" evidence="1">
    <location>
        <begin position="20"/>
        <end position="38"/>
    </location>
</feature>
<accession>A0A9W6C3A3</accession>
<name>A0A9W6C3A3_9CHLO</name>
<dbReference type="Proteomes" id="UP001165080">
    <property type="component" value="Unassembled WGS sequence"/>
</dbReference>
<feature type="region of interest" description="Disordered" evidence="1">
    <location>
        <begin position="1"/>
        <end position="129"/>
    </location>
</feature>
<dbReference type="AlphaFoldDB" id="A0A9W6C3A3"/>
<feature type="compositionally biased region" description="Low complexity" evidence="1">
    <location>
        <begin position="39"/>
        <end position="65"/>
    </location>
</feature>
<feature type="compositionally biased region" description="Pro residues" evidence="1">
    <location>
        <begin position="338"/>
        <end position="358"/>
    </location>
</feature>